<feature type="compositionally biased region" description="Pro residues" evidence="11">
    <location>
        <begin position="491"/>
        <end position="501"/>
    </location>
</feature>
<feature type="transmembrane region" description="Helical" evidence="12">
    <location>
        <begin position="102"/>
        <end position="125"/>
    </location>
</feature>
<sequence length="1143" mass="127077">MTWEQLSVNKPHWAYLILGGFTSLFMLVSLFVKEKMYIGEATVATICGVIFGPHAANLFDPSSWGNVDQITLECSRIVLVVQCFAVGVELPKAYMERHWRSVVFLLVPVMTFGWLVTSLFIWWMIEPLTWLESLMCAACVTATDPVLASSVVGKGKFAKRVPKHLRDLLSAESGCNDGMAFPFIYLSFYLIHYRPHTSEVALHWFCNTILYECVFGCFYGVLIGYLGRHAIRWADSRGLIDRESFLVFYFTLALFCAGTGAMLGTDDLLVGFAAGVGFSNDGWFTQKTEESHVSNVIDLLLNLAYFVYLGAIIPWGQYNAPQFGLTPWRLVVIAIFVIFFRRIPVMMALKPLIPDIKTWREALFAGHFGPIGVGAIFAAILARAELETHNTVPLAELPTDPETENYMVVQVIWPLTTFLVITSILVHGSSIAVFTLGKRINTLTLTMSYTQANEEGPSWMNRLPRIQSTSRSMSKAKSDFSVDSSDEKLPEFPPGTLPPVGLPGNFLRRQKEEDTPIEGRRGMSRRKSKWDSGMGPGGPISESAIRPQRKNDDLNLEDSVSDTLNEKSISSPESPAEGEPPDQLEMEEKDETRKKLESRQPKKVSEPTVEAYEEGNDLVIEDEEGNILSITDAKGETEEQKKQHIIDAERKLQAETSGEHAKGKYHPHEKNEGEEMEHAVTDNVEHPVRAFNKWKQRWEGWKKPRDQDGAGPSQPGAPAEHKRGPAHAYQFGNTIIVEDEDGEVVKKYEIPHGRNRGGRGGYQDGSKDFDSQAVRQGLKRMGTWAGIGSKEPDPKEEPTTEGSEKKEPPRWRRKFSIVPEADDPDDDKIRFTVGDTGGRRMSKQDFIASMRQLDPKARIEAVEDSNVPHHVKQEVHAEAVKDARRSSQPRPEAPGRGNSSGSARFPFPSSSQQQSGDLPTHHEDPRETAEIQKVGSHEDRPQGKEGLTLVDSNNEDIPFHAVPDSVNKYSANQPESAAARRRRLATLQGTKSDNDDRVPPRHQPKFQRVDSDDDGTARIPPHHPHPKLSVNTSSTSRSPMGRTVSSSTKPLDEGGETAAEKRRRLAALGQADPEVEEGNSPQSDSDDDNTERKPKEGHVPVGEPGKTPTSVKSPGIRFADSPATSFGRVQWGEGVGQRKGAKR</sequence>
<evidence type="ECO:0000256" key="5">
    <source>
        <dbReference type="ARBA" id="ARBA00022692"/>
    </source>
</evidence>
<dbReference type="GO" id="GO:0015385">
    <property type="term" value="F:sodium:proton antiporter activity"/>
    <property type="evidence" value="ECO:0007669"/>
    <property type="project" value="InterPro"/>
</dbReference>
<proteinExistence type="inferred from homology"/>
<feature type="compositionally biased region" description="Basic and acidic residues" evidence="11">
    <location>
        <begin position="790"/>
        <end position="810"/>
    </location>
</feature>
<dbReference type="InterPro" id="IPR013928">
    <property type="entry name" value="Cation/H_antiporter_C"/>
</dbReference>
<feature type="transmembrane region" description="Helical" evidence="12">
    <location>
        <begin position="296"/>
        <end position="316"/>
    </location>
</feature>
<feature type="transmembrane region" description="Helical" evidence="12">
    <location>
        <begin position="411"/>
        <end position="437"/>
    </location>
</feature>
<feature type="transmembrane region" description="Helical" evidence="12">
    <location>
        <begin position="202"/>
        <end position="225"/>
    </location>
</feature>
<dbReference type="GO" id="GO:0005886">
    <property type="term" value="C:plasma membrane"/>
    <property type="evidence" value="ECO:0007669"/>
    <property type="project" value="InterPro"/>
</dbReference>
<feature type="domain" description="Cation/H+ exchanger transmembrane" evidence="13">
    <location>
        <begin position="26"/>
        <end position="434"/>
    </location>
</feature>
<evidence type="ECO:0000256" key="7">
    <source>
        <dbReference type="ARBA" id="ARBA00023053"/>
    </source>
</evidence>
<reference evidence="15" key="1">
    <citation type="submission" date="2021-03" db="EMBL/GenBank/DDBJ databases">
        <authorList>
            <person name="Tagirdzhanova G."/>
        </authorList>
    </citation>
    <scope>NUCLEOTIDE SEQUENCE</scope>
</reference>
<evidence type="ECO:0000256" key="1">
    <source>
        <dbReference type="ARBA" id="ARBA00004141"/>
    </source>
</evidence>
<evidence type="ECO:0008006" key="17">
    <source>
        <dbReference type="Google" id="ProtNLM"/>
    </source>
</evidence>
<dbReference type="PANTHER" id="PTHR31382:SF4">
    <property type="entry name" value="NA(+)_H(+) ANTIPORTER"/>
    <property type="match status" value="1"/>
</dbReference>
<evidence type="ECO:0000256" key="3">
    <source>
        <dbReference type="ARBA" id="ARBA00022448"/>
    </source>
</evidence>
<accession>A0A8H3EJJ5</accession>
<keyword evidence="9 12" id="KW-0472">Membrane</keyword>
<evidence type="ECO:0000256" key="8">
    <source>
        <dbReference type="ARBA" id="ARBA00023065"/>
    </source>
</evidence>
<keyword evidence="8" id="KW-0406">Ion transport</keyword>
<feature type="compositionally biased region" description="Basic and acidic residues" evidence="11">
    <location>
        <begin position="871"/>
        <end position="885"/>
    </location>
</feature>
<evidence type="ECO:0000313" key="16">
    <source>
        <dbReference type="Proteomes" id="UP000664521"/>
    </source>
</evidence>
<feature type="transmembrane region" description="Helical" evidence="12">
    <location>
        <begin position="12"/>
        <end position="32"/>
    </location>
</feature>
<keyword evidence="16" id="KW-1185">Reference proteome</keyword>
<evidence type="ECO:0000256" key="9">
    <source>
        <dbReference type="ARBA" id="ARBA00023136"/>
    </source>
</evidence>
<feature type="compositionally biased region" description="Polar residues" evidence="11">
    <location>
        <begin position="1029"/>
        <end position="1049"/>
    </location>
</feature>
<feature type="compositionally biased region" description="Basic and acidic residues" evidence="11">
    <location>
        <begin position="476"/>
        <end position="490"/>
    </location>
</feature>
<evidence type="ECO:0000256" key="2">
    <source>
        <dbReference type="ARBA" id="ARBA00005248"/>
    </source>
</evidence>
<feature type="compositionally biased region" description="Basic and acidic residues" evidence="11">
    <location>
        <begin position="696"/>
        <end position="708"/>
    </location>
</feature>
<organism evidence="15 16">
    <name type="scientific">Heterodermia speciosa</name>
    <dbReference type="NCBI Taxonomy" id="116794"/>
    <lineage>
        <taxon>Eukaryota</taxon>
        <taxon>Fungi</taxon>
        <taxon>Dikarya</taxon>
        <taxon>Ascomycota</taxon>
        <taxon>Pezizomycotina</taxon>
        <taxon>Lecanoromycetes</taxon>
        <taxon>OSLEUM clade</taxon>
        <taxon>Lecanoromycetidae</taxon>
        <taxon>Caliciales</taxon>
        <taxon>Physciaceae</taxon>
        <taxon>Heterodermia</taxon>
    </lineage>
</organism>
<evidence type="ECO:0000259" key="14">
    <source>
        <dbReference type="Pfam" id="PF08619"/>
    </source>
</evidence>
<evidence type="ECO:0000259" key="13">
    <source>
        <dbReference type="Pfam" id="PF00999"/>
    </source>
</evidence>
<protein>
    <recommendedName>
        <fullName evidence="17">Na+/H+ antiporter</fullName>
    </recommendedName>
</protein>
<dbReference type="FunFam" id="1.20.1530.20:FF:000015">
    <property type="entry name" value="Na(+)/H(+) antiporter 2"/>
    <property type="match status" value="1"/>
</dbReference>
<keyword evidence="5 12" id="KW-0812">Transmembrane</keyword>
<dbReference type="Proteomes" id="UP000664521">
    <property type="component" value="Unassembled WGS sequence"/>
</dbReference>
<feature type="compositionally biased region" description="Basic and acidic residues" evidence="11">
    <location>
        <begin position="509"/>
        <end position="521"/>
    </location>
</feature>
<evidence type="ECO:0000256" key="6">
    <source>
        <dbReference type="ARBA" id="ARBA00022989"/>
    </source>
</evidence>
<name>A0A8H3EJJ5_9LECA</name>
<feature type="compositionally biased region" description="Basic and acidic residues" evidence="11">
    <location>
        <begin position="590"/>
        <end position="605"/>
    </location>
</feature>
<dbReference type="OrthoDB" id="5327978at2759"/>
<evidence type="ECO:0000256" key="11">
    <source>
        <dbReference type="SAM" id="MobiDB-lite"/>
    </source>
</evidence>
<dbReference type="GO" id="GO:0036376">
    <property type="term" value="P:sodium ion export across plasma membrane"/>
    <property type="evidence" value="ECO:0007669"/>
    <property type="project" value="InterPro"/>
</dbReference>
<feature type="region of interest" description="Disordered" evidence="11">
    <location>
        <begin position="467"/>
        <end position="677"/>
    </location>
</feature>
<feature type="compositionally biased region" description="Acidic residues" evidence="11">
    <location>
        <begin position="579"/>
        <end position="589"/>
    </location>
</feature>
<dbReference type="Gene3D" id="1.20.1530.20">
    <property type="match status" value="1"/>
</dbReference>
<feature type="compositionally biased region" description="Basic and acidic residues" evidence="11">
    <location>
        <begin position="633"/>
        <end position="677"/>
    </location>
</feature>
<feature type="compositionally biased region" description="Basic and acidic residues" evidence="11">
    <location>
        <begin position="919"/>
        <end position="943"/>
    </location>
</feature>
<dbReference type="AlphaFoldDB" id="A0A8H3EJJ5"/>
<evidence type="ECO:0000256" key="12">
    <source>
        <dbReference type="SAM" id="Phobius"/>
    </source>
</evidence>
<comment type="caution">
    <text evidence="15">The sequence shown here is derived from an EMBL/GenBank/DDBJ whole genome shotgun (WGS) entry which is preliminary data.</text>
</comment>
<gene>
    <name evidence="15" type="ORF">HETSPECPRED_003367</name>
</gene>
<dbReference type="Pfam" id="PF08619">
    <property type="entry name" value="Nha1_C"/>
    <property type="match status" value="1"/>
</dbReference>
<feature type="domain" description="Alkali metal cation/H+ antiporter Nha1 C-terminal" evidence="14">
    <location>
        <begin position="459"/>
        <end position="996"/>
    </location>
</feature>
<dbReference type="CDD" id="cd06174">
    <property type="entry name" value="MFS"/>
    <property type="match status" value="1"/>
</dbReference>
<evidence type="ECO:0000313" key="15">
    <source>
        <dbReference type="EMBL" id="CAF9904116.1"/>
    </source>
</evidence>
<dbReference type="PANTHER" id="PTHR31382">
    <property type="entry name" value="NA(+)/H(+) ANTIPORTER"/>
    <property type="match status" value="1"/>
</dbReference>
<keyword evidence="10" id="KW-0739">Sodium transport</keyword>
<dbReference type="InterPro" id="IPR006153">
    <property type="entry name" value="Cation/H_exchanger_TM"/>
</dbReference>
<feature type="region of interest" description="Disordered" evidence="11">
    <location>
        <begin position="695"/>
        <end position="734"/>
    </location>
</feature>
<evidence type="ECO:0000256" key="10">
    <source>
        <dbReference type="ARBA" id="ARBA00023201"/>
    </source>
</evidence>
<keyword evidence="4" id="KW-0050">Antiport</keyword>
<feature type="compositionally biased region" description="Acidic residues" evidence="11">
    <location>
        <begin position="611"/>
        <end position="625"/>
    </location>
</feature>
<comment type="subcellular location">
    <subcellularLocation>
        <location evidence="1">Membrane</location>
        <topology evidence="1">Multi-pass membrane protein</topology>
    </subcellularLocation>
</comment>
<dbReference type="InterPro" id="IPR004712">
    <property type="entry name" value="Na+/H+_antiporter_fungi"/>
</dbReference>
<dbReference type="Pfam" id="PF00999">
    <property type="entry name" value="Na_H_Exchanger"/>
    <property type="match status" value="1"/>
</dbReference>
<feature type="region of interest" description="Disordered" evidence="11">
    <location>
        <begin position="748"/>
        <end position="1143"/>
    </location>
</feature>
<feature type="transmembrane region" description="Helical" evidence="12">
    <location>
        <begin position="361"/>
        <end position="382"/>
    </location>
</feature>
<feature type="transmembrane region" description="Helical" evidence="12">
    <location>
        <begin position="245"/>
        <end position="262"/>
    </location>
</feature>
<keyword evidence="7" id="KW-0915">Sodium</keyword>
<comment type="similarity">
    <text evidence="2">Belongs to the fungal Na(+)/H(+) exchanger family.</text>
</comment>
<dbReference type="GO" id="GO:0030007">
    <property type="term" value="P:intracellular potassium ion homeostasis"/>
    <property type="evidence" value="ECO:0007669"/>
    <property type="project" value="TreeGrafter"/>
</dbReference>
<dbReference type="GO" id="GO:0042391">
    <property type="term" value="P:regulation of membrane potential"/>
    <property type="evidence" value="ECO:0007669"/>
    <property type="project" value="InterPro"/>
</dbReference>
<dbReference type="GO" id="GO:0120029">
    <property type="term" value="P:proton export across plasma membrane"/>
    <property type="evidence" value="ECO:0007669"/>
    <property type="project" value="InterPro"/>
</dbReference>
<dbReference type="EMBL" id="CAJPDS010000002">
    <property type="protein sequence ID" value="CAF9904116.1"/>
    <property type="molecule type" value="Genomic_DNA"/>
</dbReference>
<keyword evidence="6 12" id="KW-1133">Transmembrane helix</keyword>
<keyword evidence="3" id="KW-0813">Transport</keyword>
<evidence type="ECO:0000256" key="4">
    <source>
        <dbReference type="ARBA" id="ARBA00022449"/>
    </source>
</evidence>
<feature type="transmembrane region" description="Helical" evidence="12">
    <location>
        <begin position="328"/>
        <end position="349"/>
    </location>
</feature>
<feature type="compositionally biased region" description="Low complexity" evidence="11">
    <location>
        <begin position="568"/>
        <end position="577"/>
    </location>
</feature>
<dbReference type="InterPro" id="IPR038770">
    <property type="entry name" value="Na+/solute_symporter_sf"/>
</dbReference>